<evidence type="ECO:0000313" key="1">
    <source>
        <dbReference type="EMBL" id="OBX62827.1"/>
    </source>
</evidence>
<dbReference type="Proteomes" id="UP000092607">
    <property type="component" value="Unassembled WGS sequence"/>
</dbReference>
<dbReference type="RefSeq" id="WP_065255049.1">
    <property type="nucleotide sequence ID" value="NZ_JARDJM010000007.1"/>
</dbReference>
<evidence type="ECO:0000313" key="2">
    <source>
        <dbReference type="Proteomes" id="UP000092607"/>
    </source>
</evidence>
<name>A0A1B8Q1Y7_MORLA</name>
<sequence length="84" mass="8827">MNIFDNDSEVLQIGALTIENGTDSVIISGDVEIAKTQAGKAQAQALLDFAQALCGAFDELDSQGLPATADKDPSKVVMVNNPFE</sequence>
<comment type="caution">
    <text evidence="1">The sequence shown here is derived from an EMBL/GenBank/DDBJ whole genome shotgun (WGS) entry which is preliminary data.</text>
</comment>
<dbReference type="OrthoDB" id="6649896at2"/>
<dbReference type="AlphaFoldDB" id="A0A1B8Q1Y7"/>
<organism evidence="1 2">
    <name type="scientific">Moraxella lacunata</name>
    <dbReference type="NCBI Taxonomy" id="477"/>
    <lineage>
        <taxon>Bacteria</taxon>
        <taxon>Pseudomonadati</taxon>
        <taxon>Pseudomonadota</taxon>
        <taxon>Gammaproteobacteria</taxon>
        <taxon>Moraxellales</taxon>
        <taxon>Moraxellaceae</taxon>
        <taxon>Moraxella</taxon>
    </lineage>
</organism>
<gene>
    <name evidence="1" type="ORF">A9309_06675</name>
</gene>
<proteinExistence type="predicted"/>
<reference evidence="1 2" key="1">
    <citation type="submission" date="2016-06" db="EMBL/GenBank/DDBJ databases">
        <title>Draft genome of Moraxella lacunata CCUG 57757A.</title>
        <authorList>
            <person name="Salva-Serra F."/>
            <person name="Engstrom-Jakobsson H."/>
            <person name="Thorell K."/>
            <person name="Gonzales-Siles L."/>
            <person name="Karlsson R."/>
            <person name="Boulund F."/>
            <person name="Engstrand L."/>
            <person name="Kristiansson E."/>
            <person name="Moore E."/>
        </authorList>
    </citation>
    <scope>NUCLEOTIDE SEQUENCE [LARGE SCALE GENOMIC DNA]</scope>
    <source>
        <strain evidence="1 2">CCUG 57757A</strain>
    </source>
</reference>
<dbReference type="EMBL" id="LZMS01000058">
    <property type="protein sequence ID" value="OBX62827.1"/>
    <property type="molecule type" value="Genomic_DNA"/>
</dbReference>
<accession>A0A1B8Q1Y7</accession>
<protein>
    <submittedName>
        <fullName evidence="1">Uncharacterized protein</fullName>
    </submittedName>
</protein>